<name>A0A9D4UJR7_ADICA</name>
<proteinExistence type="predicted"/>
<gene>
    <name evidence="1" type="ORF">GOP47_0015436</name>
</gene>
<comment type="caution">
    <text evidence="1">The sequence shown here is derived from an EMBL/GenBank/DDBJ whole genome shotgun (WGS) entry which is preliminary data.</text>
</comment>
<evidence type="ECO:0000313" key="1">
    <source>
        <dbReference type="EMBL" id="KAI5069135.1"/>
    </source>
</evidence>
<protein>
    <submittedName>
        <fullName evidence="1">Uncharacterized protein</fullName>
    </submittedName>
</protein>
<sequence length="89" mass="10017">MLQVVAVIGVTRSCKTDKDRARGARQLQGCRLQKLGRLKMELQGMHEGLVINFSKNPLQSSNRMKNQATKVLKNMMLKNMPIVLWAAGH</sequence>
<dbReference type="EMBL" id="JABFUD020000015">
    <property type="protein sequence ID" value="KAI5069135.1"/>
    <property type="molecule type" value="Genomic_DNA"/>
</dbReference>
<keyword evidence="2" id="KW-1185">Reference proteome</keyword>
<dbReference type="AlphaFoldDB" id="A0A9D4UJR7"/>
<organism evidence="1 2">
    <name type="scientific">Adiantum capillus-veneris</name>
    <name type="common">Maidenhair fern</name>
    <dbReference type="NCBI Taxonomy" id="13818"/>
    <lineage>
        <taxon>Eukaryota</taxon>
        <taxon>Viridiplantae</taxon>
        <taxon>Streptophyta</taxon>
        <taxon>Embryophyta</taxon>
        <taxon>Tracheophyta</taxon>
        <taxon>Polypodiopsida</taxon>
        <taxon>Polypodiidae</taxon>
        <taxon>Polypodiales</taxon>
        <taxon>Pteridineae</taxon>
        <taxon>Pteridaceae</taxon>
        <taxon>Vittarioideae</taxon>
        <taxon>Adiantum</taxon>
    </lineage>
</organism>
<dbReference type="Proteomes" id="UP000886520">
    <property type="component" value="Chromosome 15"/>
</dbReference>
<evidence type="ECO:0000313" key="2">
    <source>
        <dbReference type="Proteomes" id="UP000886520"/>
    </source>
</evidence>
<reference evidence="1" key="1">
    <citation type="submission" date="2021-01" db="EMBL/GenBank/DDBJ databases">
        <title>Adiantum capillus-veneris genome.</title>
        <authorList>
            <person name="Fang Y."/>
            <person name="Liao Q."/>
        </authorList>
    </citation>
    <scope>NUCLEOTIDE SEQUENCE</scope>
    <source>
        <strain evidence="1">H3</strain>
        <tissue evidence="1">Leaf</tissue>
    </source>
</reference>
<accession>A0A9D4UJR7</accession>